<evidence type="ECO:0008006" key="10">
    <source>
        <dbReference type="Google" id="ProtNLM"/>
    </source>
</evidence>
<keyword evidence="3 5" id="KW-1133">Transmembrane helix</keyword>
<dbReference type="PANTHER" id="PTHR11827:SF72">
    <property type="entry name" value="GH08340P"/>
    <property type="match status" value="1"/>
</dbReference>
<dbReference type="InterPro" id="IPR018491">
    <property type="entry name" value="SLC12_C"/>
</dbReference>
<dbReference type="InterPro" id="IPR004842">
    <property type="entry name" value="SLC12A_fam"/>
</dbReference>
<feature type="transmembrane region" description="Helical" evidence="5">
    <location>
        <begin position="298"/>
        <end position="322"/>
    </location>
</feature>
<keyword evidence="9" id="KW-1185">Reference proteome</keyword>
<evidence type="ECO:0000259" key="7">
    <source>
        <dbReference type="Pfam" id="PF03522"/>
    </source>
</evidence>
<protein>
    <recommendedName>
        <fullName evidence="10">Solute carrier family 12 member 9</fullName>
    </recommendedName>
</protein>
<dbReference type="Proteomes" id="UP001359485">
    <property type="component" value="Unassembled WGS sequence"/>
</dbReference>
<evidence type="ECO:0000259" key="6">
    <source>
        <dbReference type="Pfam" id="PF00324"/>
    </source>
</evidence>
<feature type="transmembrane region" description="Helical" evidence="5">
    <location>
        <begin position="396"/>
        <end position="418"/>
    </location>
</feature>
<evidence type="ECO:0000256" key="5">
    <source>
        <dbReference type="SAM" id="Phobius"/>
    </source>
</evidence>
<keyword evidence="2 5" id="KW-0812">Transmembrane</keyword>
<dbReference type="EMBL" id="JAWJWF010000049">
    <property type="protein sequence ID" value="KAK6619320.1"/>
    <property type="molecule type" value="Genomic_DNA"/>
</dbReference>
<reference evidence="8 9" key="1">
    <citation type="submission" date="2023-09" db="EMBL/GenBank/DDBJ databases">
        <title>Genomes of two closely related lineages of the louse Polyplax serrata with different host specificities.</title>
        <authorList>
            <person name="Martinu J."/>
            <person name="Tarabai H."/>
            <person name="Stefka J."/>
            <person name="Hypsa V."/>
        </authorList>
    </citation>
    <scope>NUCLEOTIDE SEQUENCE [LARGE SCALE GENOMIC DNA]</scope>
    <source>
        <strain evidence="8">98ZLc_SE</strain>
    </source>
</reference>
<evidence type="ECO:0000313" key="8">
    <source>
        <dbReference type="EMBL" id="KAK6619320.1"/>
    </source>
</evidence>
<name>A0ABR1AH89_POLSC</name>
<gene>
    <name evidence="8" type="ORF">RUM44_003702</name>
</gene>
<evidence type="ECO:0000256" key="4">
    <source>
        <dbReference type="ARBA" id="ARBA00023136"/>
    </source>
</evidence>
<dbReference type="Gene3D" id="1.20.1740.10">
    <property type="entry name" value="Amino acid/polyamine transporter I"/>
    <property type="match status" value="1"/>
</dbReference>
<dbReference type="Pfam" id="PF00324">
    <property type="entry name" value="AA_permease"/>
    <property type="match status" value="2"/>
</dbReference>
<evidence type="ECO:0000256" key="1">
    <source>
        <dbReference type="ARBA" id="ARBA00004141"/>
    </source>
</evidence>
<feature type="transmembrane region" description="Helical" evidence="5">
    <location>
        <begin position="455"/>
        <end position="474"/>
    </location>
</feature>
<feature type="transmembrane region" description="Helical" evidence="5">
    <location>
        <begin position="334"/>
        <end position="358"/>
    </location>
</feature>
<dbReference type="InterPro" id="IPR004841">
    <property type="entry name" value="AA-permease/SLC12A_dom"/>
</dbReference>
<comment type="caution">
    <text evidence="8">The sequence shown here is derived from an EMBL/GenBank/DDBJ whole genome shotgun (WGS) entry which is preliminary data.</text>
</comment>
<feature type="transmembrane region" description="Helical" evidence="5">
    <location>
        <begin position="480"/>
        <end position="497"/>
    </location>
</feature>
<feature type="transmembrane region" description="Helical" evidence="5">
    <location>
        <begin position="265"/>
        <end position="286"/>
    </location>
</feature>
<evidence type="ECO:0000256" key="3">
    <source>
        <dbReference type="ARBA" id="ARBA00022989"/>
    </source>
</evidence>
<feature type="domain" description="Amino acid permease/ SLC12A" evidence="6">
    <location>
        <begin position="201"/>
        <end position="538"/>
    </location>
</feature>
<accession>A0ABR1AH89</accession>
<organism evidence="8 9">
    <name type="scientific">Polyplax serrata</name>
    <name type="common">Common mouse louse</name>
    <dbReference type="NCBI Taxonomy" id="468196"/>
    <lineage>
        <taxon>Eukaryota</taxon>
        <taxon>Metazoa</taxon>
        <taxon>Ecdysozoa</taxon>
        <taxon>Arthropoda</taxon>
        <taxon>Hexapoda</taxon>
        <taxon>Insecta</taxon>
        <taxon>Pterygota</taxon>
        <taxon>Neoptera</taxon>
        <taxon>Paraneoptera</taxon>
        <taxon>Psocodea</taxon>
        <taxon>Troctomorpha</taxon>
        <taxon>Phthiraptera</taxon>
        <taxon>Anoplura</taxon>
        <taxon>Polyplacidae</taxon>
        <taxon>Polyplax</taxon>
    </lineage>
</organism>
<proteinExistence type="predicted"/>
<feature type="transmembrane region" description="Helical" evidence="5">
    <location>
        <begin position="424"/>
        <end position="443"/>
    </location>
</feature>
<evidence type="ECO:0000256" key="2">
    <source>
        <dbReference type="ARBA" id="ARBA00022692"/>
    </source>
</evidence>
<evidence type="ECO:0000313" key="9">
    <source>
        <dbReference type="Proteomes" id="UP001359485"/>
    </source>
</evidence>
<feature type="domain" description="SLC12A transporter C-terminal" evidence="7">
    <location>
        <begin position="549"/>
        <end position="637"/>
    </location>
</feature>
<keyword evidence="4 5" id="KW-0472">Membrane</keyword>
<feature type="transmembrane region" description="Helical" evidence="5">
    <location>
        <begin position="71"/>
        <end position="93"/>
    </location>
</feature>
<dbReference type="PANTHER" id="PTHR11827">
    <property type="entry name" value="SOLUTE CARRIER FAMILY 12, CATION COTRANSPORTERS"/>
    <property type="match status" value="1"/>
</dbReference>
<comment type="subcellular location">
    <subcellularLocation>
        <location evidence="1">Membrane</location>
        <topology evidence="1">Multi-pass membrane protein</topology>
    </subcellularLocation>
</comment>
<feature type="transmembrane region" description="Helical" evidence="5">
    <location>
        <begin position="202"/>
        <end position="222"/>
    </location>
</feature>
<feature type="transmembrane region" description="Helical" evidence="5">
    <location>
        <begin position="105"/>
        <end position="131"/>
    </location>
</feature>
<feature type="domain" description="Amino acid permease/ SLC12A" evidence="6">
    <location>
        <begin position="84"/>
        <end position="174"/>
    </location>
</feature>
<dbReference type="Pfam" id="PF03522">
    <property type="entry name" value="SLC12"/>
    <property type="match status" value="1"/>
</dbReference>
<feature type="transmembrane region" description="Helical" evidence="5">
    <location>
        <begin position="151"/>
        <end position="171"/>
    </location>
</feature>
<sequence>MLNPEEAAINALAADTEASTSPTATVKSSGERIPLILRKRLFRNFFSLPKRNEGNNGYVEFANHGEETGRMLGTFAGVFCPVALSMFSALLFLRVGFLVGNAGLLFTLGQFVIAYVILVFTVASICAISTNGAVEGGGAYFMISRTLGPEFGGSIGTLFFLANIVSSALYITGCVEGFIENFGPGGYLASSNQNYQLQDGEWWRFLYCSILNFLNLIIPIPMRNTLVQNETFHVNGTYTGLNWNTFTENLYANYSRDYTSSNSSVIGFATVFGVLFSGVTGIMAGANMSGELKEPSKSISTGTLSAVAFTFVCYIVMSSLSAGTTTRFLLQNNYIFLLAINLWPPFITIGTLTATFSASLSNFIGSSRVLEALAKDNVYGFILNFVSKGTYKGNPIAAVFVSFVLVEFILLLGSLNLIAQINSVLFLLSYLATNLACLGLELASAPNFRPTFKYFSWHTAFFGLISTLLMMFVINSVYAIMSIVLCLLLIVCLHLLLPSRKYQWGSISQALMFHQVRKYLLLLDPRKEHVKFWRPQILLLVNNPRTCCPLISFVNDIKKGGLYILGHVQAGSDFLNISTDTTLEEYPYWLSLVDSLKVKAFIELTVAKTVREGFHHLVRISGMGAMKPNTIFLGFYDDEVPVDFFGTENPYSTKVFHEIDVFQMRELSKKELTVDDYVGIVSDVLKMKKNLCICRRFHNLKKIGSKSPDTYIDVWPINFFSPNPDDPFGTTSLFMFQLACILNMVPGWKKLKLRIFLCDHDLERLPVSEVRLSQLLLSLRIEASIHKVSEWSTCYSSLTGGSIYAEGTSNSNKKSYFARVNGLIRSMSERTSCLFLYLPTEFSEMQDLSNFASYMKYLTDLTADLPPTLLVHGIHGVTSTTL</sequence>